<comment type="similarity">
    <text evidence="5">Belongs to the PINc/VapC protein family.</text>
</comment>
<evidence type="ECO:0000256" key="3">
    <source>
        <dbReference type="ARBA" id="ARBA00022723"/>
    </source>
</evidence>
<sequence>MIYFDTSALGALFFGEPTAPTILQCLESLDDGELCTSAWTLAEMASVGAIKERTRAIDAVERAEGLAAFHRFVAGALTLIEVEPTDFRTAAVLLDTPHLALRAGDALHLAVARRWRAALATLDVRQSQAAEHYGLELFPLTS</sequence>
<dbReference type="AlphaFoldDB" id="A0A8D5ANF6"/>
<accession>A0A8D5ANF6</accession>
<dbReference type="InterPro" id="IPR002716">
    <property type="entry name" value="PIN_dom"/>
</dbReference>
<evidence type="ECO:0000256" key="1">
    <source>
        <dbReference type="ARBA" id="ARBA00022649"/>
    </source>
</evidence>
<feature type="binding site" evidence="5">
    <location>
        <position position="5"/>
    </location>
    <ligand>
        <name>Mg(2+)</name>
        <dbReference type="ChEBI" id="CHEBI:18420"/>
    </ligand>
</feature>
<evidence type="ECO:0000259" key="6">
    <source>
        <dbReference type="Pfam" id="PF01850"/>
    </source>
</evidence>
<reference evidence="7" key="1">
    <citation type="submission" date="2019-06" db="EMBL/GenBank/DDBJ databases">
        <title>Complete genome sequence of Methylogaea oryzae strain JCM16910.</title>
        <authorList>
            <person name="Asakawa S."/>
        </authorList>
    </citation>
    <scope>NUCLEOTIDE SEQUENCE</scope>
    <source>
        <strain evidence="7">E10</strain>
    </source>
</reference>
<evidence type="ECO:0000256" key="5">
    <source>
        <dbReference type="HAMAP-Rule" id="MF_00265"/>
    </source>
</evidence>
<evidence type="ECO:0000256" key="2">
    <source>
        <dbReference type="ARBA" id="ARBA00022722"/>
    </source>
</evidence>
<comment type="cofactor">
    <cofactor evidence="5">
        <name>Mg(2+)</name>
        <dbReference type="ChEBI" id="CHEBI:18420"/>
    </cofactor>
</comment>
<keyword evidence="3 5" id="KW-0479">Metal-binding</keyword>
<dbReference type="HAMAP" id="MF_00265">
    <property type="entry name" value="VapC_Nob1"/>
    <property type="match status" value="1"/>
</dbReference>
<dbReference type="EMBL" id="AP019782">
    <property type="protein sequence ID" value="BBL72045.1"/>
    <property type="molecule type" value="Genomic_DNA"/>
</dbReference>
<feature type="domain" description="PIN" evidence="6">
    <location>
        <begin position="2"/>
        <end position="130"/>
    </location>
</feature>
<protein>
    <recommendedName>
        <fullName evidence="5">Ribonuclease VapC</fullName>
        <shortName evidence="5">RNase VapC</shortName>
        <ecNumber evidence="5">3.1.-.-</ecNumber>
    </recommendedName>
    <alternativeName>
        <fullName evidence="5">Toxin VapC</fullName>
    </alternativeName>
</protein>
<organism evidence="7 8">
    <name type="scientific">Methylogaea oryzae</name>
    <dbReference type="NCBI Taxonomy" id="1295382"/>
    <lineage>
        <taxon>Bacteria</taxon>
        <taxon>Pseudomonadati</taxon>
        <taxon>Pseudomonadota</taxon>
        <taxon>Gammaproteobacteria</taxon>
        <taxon>Methylococcales</taxon>
        <taxon>Methylococcaceae</taxon>
        <taxon>Methylogaea</taxon>
    </lineage>
</organism>
<dbReference type="KEGG" id="moz:MoryE10_26510"/>
<dbReference type="CDD" id="cd09874">
    <property type="entry name" value="PIN_MT3492-like"/>
    <property type="match status" value="1"/>
</dbReference>
<proteinExistence type="inferred from homology"/>
<keyword evidence="5" id="KW-0460">Magnesium</keyword>
<dbReference type="GO" id="GO:0000287">
    <property type="term" value="F:magnesium ion binding"/>
    <property type="evidence" value="ECO:0007669"/>
    <property type="project" value="UniProtKB-UniRule"/>
</dbReference>
<dbReference type="GO" id="GO:0004540">
    <property type="term" value="F:RNA nuclease activity"/>
    <property type="evidence" value="ECO:0007669"/>
    <property type="project" value="InterPro"/>
</dbReference>
<comment type="function">
    <text evidence="5">Toxic component of a toxin-antitoxin (TA) system. An RNase.</text>
</comment>
<dbReference type="Proteomes" id="UP000824988">
    <property type="component" value="Chromosome"/>
</dbReference>
<dbReference type="GO" id="GO:0090729">
    <property type="term" value="F:toxin activity"/>
    <property type="evidence" value="ECO:0007669"/>
    <property type="project" value="UniProtKB-KW"/>
</dbReference>
<evidence type="ECO:0000256" key="4">
    <source>
        <dbReference type="ARBA" id="ARBA00022801"/>
    </source>
</evidence>
<dbReference type="EC" id="3.1.-.-" evidence="5"/>
<evidence type="ECO:0000313" key="7">
    <source>
        <dbReference type="EMBL" id="BBL72045.1"/>
    </source>
</evidence>
<dbReference type="Pfam" id="PF01850">
    <property type="entry name" value="PIN"/>
    <property type="match status" value="1"/>
</dbReference>
<gene>
    <name evidence="5" type="primary">vapC</name>
    <name evidence="7" type="ORF">MoryE10_26510</name>
</gene>
<keyword evidence="5" id="KW-0800">Toxin</keyword>
<feature type="binding site" evidence="5">
    <location>
        <position position="105"/>
    </location>
    <ligand>
        <name>Mg(2+)</name>
        <dbReference type="ChEBI" id="CHEBI:18420"/>
    </ligand>
</feature>
<keyword evidence="2 5" id="KW-0540">Nuclease</keyword>
<dbReference type="InterPro" id="IPR022907">
    <property type="entry name" value="VapC_family"/>
</dbReference>
<dbReference type="GO" id="GO:0016787">
    <property type="term" value="F:hydrolase activity"/>
    <property type="evidence" value="ECO:0007669"/>
    <property type="project" value="UniProtKB-KW"/>
</dbReference>
<keyword evidence="1 5" id="KW-1277">Toxin-antitoxin system</keyword>
<evidence type="ECO:0000313" key="8">
    <source>
        <dbReference type="Proteomes" id="UP000824988"/>
    </source>
</evidence>
<keyword evidence="4 5" id="KW-0378">Hydrolase</keyword>
<keyword evidence="8" id="KW-1185">Reference proteome</keyword>
<name>A0A8D5ANF6_9GAMM</name>
<dbReference type="RefSeq" id="WP_221047331.1">
    <property type="nucleotide sequence ID" value="NZ_AP019782.1"/>
</dbReference>